<dbReference type="OrthoDB" id="4653544at2759"/>
<dbReference type="HOGENOM" id="CLU_765226_0_0_1"/>
<evidence type="ECO:0000313" key="2">
    <source>
        <dbReference type="Proteomes" id="UP000031192"/>
    </source>
</evidence>
<dbReference type="EMBL" id="AZNH01000061">
    <property type="protein sequence ID" value="KID83367.1"/>
    <property type="molecule type" value="Genomic_DNA"/>
</dbReference>
<keyword evidence="2" id="KW-1185">Reference proteome</keyword>
<organism evidence="1 2">
    <name type="scientific">Metarhizium guizhouense (strain ARSEF 977)</name>
    <dbReference type="NCBI Taxonomy" id="1276136"/>
    <lineage>
        <taxon>Eukaryota</taxon>
        <taxon>Fungi</taxon>
        <taxon>Dikarya</taxon>
        <taxon>Ascomycota</taxon>
        <taxon>Pezizomycotina</taxon>
        <taxon>Sordariomycetes</taxon>
        <taxon>Hypocreomycetidae</taxon>
        <taxon>Hypocreales</taxon>
        <taxon>Clavicipitaceae</taxon>
        <taxon>Metarhizium</taxon>
    </lineage>
</organism>
<gene>
    <name evidence="1" type="ORF">MGU_09365</name>
</gene>
<sequence length="368" mass="42118">MVAVSLLVGVGKWVATFAVKAAWKSLSQHDAAHTTELLHSISAGQHEVARQIENLSIKVEILDSMRRILYWSKRMDEVMDDFKKLNGGQINATDLAYAELVSALRDENHGIRYSTFSIYNTIMGLPGQDAGAIYVWHKQAMSKLRDEKNLYYHMSDYVKEMDDHLGPITYLLRQGLVLSLFTSHTETDAERLHKECQDQVTTISNTLLKLYPPGLRFLKPGLEDAGNQDGSQWLKWQQADNSNHHLVMHNFYIPVLSSDRKPIQTKKPEAWEFALQQNEQPLGAMQFLSAWENRGNKRLRYSKMYQQGWSINFSTSKNSDTSAILFKLIPLEGERPEFRFVPYLEGSMGIVSDKTRTFDKKFVPVVAK</sequence>
<comment type="caution">
    <text evidence="1">The sequence shown here is derived from an EMBL/GenBank/DDBJ whole genome shotgun (WGS) entry which is preliminary data.</text>
</comment>
<name>A0A0B4GUH9_METGA</name>
<reference evidence="1 2" key="1">
    <citation type="journal article" date="2014" name="Proc. Natl. Acad. Sci. U.S.A.">
        <title>Trajectory and genomic determinants of fungal-pathogen speciation and host adaptation.</title>
        <authorList>
            <person name="Hu X."/>
            <person name="Xiao G."/>
            <person name="Zheng P."/>
            <person name="Shang Y."/>
            <person name="Su Y."/>
            <person name="Zhang X."/>
            <person name="Liu X."/>
            <person name="Zhan S."/>
            <person name="St Leger R.J."/>
            <person name="Wang C."/>
        </authorList>
    </citation>
    <scope>NUCLEOTIDE SEQUENCE [LARGE SCALE GENOMIC DNA]</scope>
    <source>
        <strain evidence="1 2">ARSEF 977</strain>
    </source>
</reference>
<protein>
    <submittedName>
        <fullName evidence="1">Uncharacterized protein</fullName>
    </submittedName>
</protein>
<evidence type="ECO:0000313" key="1">
    <source>
        <dbReference type="EMBL" id="KID83367.1"/>
    </source>
</evidence>
<accession>A0A0B4GUH9</accession>
<dbReference type="AlphaFoldDB" id="A0A0B4GUH9"/>
<dbReference type="Proteomes" id="UP000031192">
    <property type="component" value="Unassembled WGS sequence"/>
</dbReference>
<proteinExistence type="predicted"/>